<dbReference type="Proteomes" id="UP000195221">
    <property type="component" value="Unassembled WGS sequence"/>
</dbReference>
<dbReference type="EMBL" id="NBTZ01000115">
    <property type="protein sequence ID" value="OTP69469.1"/>
    <property type="molecule type" value="Genomic_DNA"/>
</dbReference>
<organism evidence="1 2">
    <name type="scientific">Caballeronia sordidicola</name>
    <name type="common">Burkholderia sordidicola</name>
    <dbReference type="NCBI Taxonomy" id="196367"/>
    <lineage>
        <taxon>Bacteria</taxon>
        <taxon>Pseudomonadati</taxon>
        <taxon>Pseudomonadota</taxon>
        <taxon>Betaproteobacteria</taxon>
        <taxon>Burkholderiales</taxon>
        <taxon>Burkholderiaceae</taxon>
        <taxon>Caballeronia</taxon>
    </lineage>
</organism>
<comment type="caution">
    <text evidence="1">The sequence shown here is derived from an EMBL/GenBank/DDBJ whole genome shotgun (WGS) entry which is preliminary data.</text>
</comment>
<reference evidence="1 2" key="1">
    <citation type="submission" date="2017-03" db="EMBL/GenBank/DDBJ databases">
        <title>Genome analysis of strain PAMC 26577.</title>
        <authorList>
            <person name="Oh H.-M."/>
            <person name="Yang J.-A."/>
        </authorList>
    </citation>
    <scope>NUCLEOTIDE SEQUENCE [LARGE SCALE GENOMIC DNA]</scope>
    <source>
        <strain evidence="1 2">PAMC 26577</strain>
    </source>
</reference>
<evidence type="ECO:0000313" key="1">
    <source>
        <dbReference type="EMBL" id="OTP69469.1"/>
    </source>
</evidence>
<dbReference type="AlphaFoldDB" id="A0A242ME99"/>
<accession>A0A242ME99</accession>
<proteinExistence type="predicted"/>
<name>A0A242ME99_CABSO</name>
<sequence>MHGREKLWCVGAVGYSYRAADLDAVADRRERPPWHAREQWGDVNACRRDVHYPEDGRALTAATNNPK</sequence>
<evidence type="ECO:0000313" key="2">
    <source>
        <dbReference type="Proteomes" id="UP000195221"/>
    </source>
</evidence>
<protein>
    <submittedName>
        <fullName evidence="1">Uncharacterized protein</fullName>
    </submittedName>
</protein>
<gene>
    <name evidence="1" type="ORF">PAMC26577_30990</name>
</gene>